<accession>A0A5S6QER1</accession>
<dbReference type="WBParaSite" id="TMUE_1000005585.1">
    <property type="protein sequence ID" value="TMUE_1000005585.1"/>
    <property type="gene ID" value="WBGene00291069"/>
</dbReference>
<keyword evidence="1" id="KW-0472">Membrane</keyword>
<keyword evidence="1" id="KW-1133">Transmembrane helix</keyword>
<sequence length="116" mass="13126">MDDSGRIVEHGRMDNTLPIMATENATAEESCMQCHLGRYHSIDSNVPGRLTARDVPNYNPFRSRTPVNQAVTKGTSTGSILYESFITVLYVILIIAVFIFFERRERLLSVIFLLTD</sequence>
<dbReference type="AlphaFoldDB" id="A0A5S6QER1"/>
<reference evidence="3" key="1">
    <citation type="submission" date="2019-12" db="UniProtKB">
        <authorList>
            <consortium name="WormBaseParasite"/>
        </authorList>
    </citation>
    <scope>IDENTIFICATION</scope>
</reference>
<name>A0A5S6QER1_TRIMR</name>
<organism evidence="2 3">
    <name type="scientific">Trichuris muris</name>
    <name type="common">Mouse whipworm</name>
    <dbReference type="NCBI Taxonomy" id="70415"/>
    <lineage>
        <taxon>Eukaryota</taxon>
        <taxon>Metazoa</taxon>
        <taxon>Ecdysozoa</taxon>
        <taxon>Nematoda</taxon>
        <taxon>Enoplea</taxon>
        <taxon>Dorylaimia</taxon>
        <taxon>Trichinellida</taxon>
        <taxon>Trichuridae</taxon>
        <taxon>Trichuris</taxon>
    </lineage>
</organism>
<evidence type="ECO:0000313" key="3">
    <source>
        <dbReference type="WBParaSite" id="TMUE_1000005585.1"/>
    </source>
</evidence>
<proteinExistence type="predicted"/>
<protein>
    <submittedName>
        <fullName evidence="3">Uncharacterized protein</fullName>
    </submittedName>
</protein>
<evidence type="ECO:0000256" key="1">
    <source>
        <dbReference type="SAM" id="Phobius"/>
    </source>
</evidence>
<feature type="transmembrane region" description="Helical" evidence="1">
    <location>
        <begin position="80"/>
        <end position="101"/>
    </location>
</feature>
<evidence type="ECO:0000313" key="2">
    <source>
        <dbReference type="Proteomes" id="UP000046395"/>
    </source>
</evidence>
<dbReference type="Proteomes" id="UP000046395">
    <property type="component" value="Unassembled WGS sequence"/>
</dbReference>
<keyword evidence="1" id="KW-0812">Transmembrane</keyword>
<keyword evidence="2" id="KW-1185">Reference proteome</keyword>